<evidence type="ECO:0000313" key="6">
    <source>
        <dbReference type="EMBL" id="MDU0354405.1"/>
    </source>
</evidence>
<dbReference type="GO" id="GO:0003677">
    <property type="term" value="F:DNA binding"/>
    <property type="evidence" value="ECO:0007669"/>
    <property type="project" value="UniProtKB-KW"/>
</dbReference>
<proteinExistence type="inferred from homology"/>
<dbReference type="PROSITE" id="PS00045">
    <property type="entry name" value="HISTONE_LIKE"/>
    <property type="match status" value="1"/>
</dbReference>
<dbReference type="EMBL" id="JAWDIO010000002">
    <property type="protein sequence ID" value="MDU0354405.1"/>
    <property type="molecule type" value="Genomic_DNA"/>
</dbReference>
<dbReference type="InterPro" id="IPR020816">
    <property type="entry name" value="Histone-like_DNA-bd_CS"/>
</dbReference>
<keyword evidence="4 6" id="KW-0238">DNA-binding</keyword>
<dbReference type="Gene3D" id="4.10.520.10">
    <property type="entry name" value="IHF-like DNA-binding proteins"/>
    <property type="match status" value="1"/>
</dbReference>
<evidence type="ECO:0000256" key="3">
    <source>
        <dbReference type="ARBA" id="ARBA00023067"/>
    </source>
</evidence>
<gene>
    <name evidence="6" type="ORF">RS130_11100</name>
</gene>
<evidence type="ECO:0000256" key="4">
    <source>
        <dbReference type="ARBA" id="ARBA00023125"/>
    </source>
</evidence>
<dbReference type="Pfam" id="PF00216">
    <property type="entry name" value="Bac_DNA_binding"/>
    <property type="match status" value="1"/>
</dbReference>
<sequence length="90" mass="9202">MNKSELIDSIAASADISKAAAGRALDGFTSAVTSALKDGDQVALVGFGTFSVRERAARSGRNPQTGETIQISAAKVPSFKAGKALKDSCN</sequence>
<reference evidence="6 7" key="1">
    <citation type="submission" date="2023-10" db="EMBL/GenBank/DDBJ databases">
        <title>Glaciecola aquimarina strain GGW-M5 nov., isolated from a coastal seawater.</title>
        <authorList>
            <person name="Bayburt H."/>
            <person name="Kim J.M."/>
            <person name="Choi B.J."/>
            <person name="Jeon C.O."/>
        </authorList>
    </citation>
    <scope>NUCLEOTIDE SEQUENCE [LARGE SCALE GENOMIC DNA]</scope>
    <source>
        <strain evidence="6 7">KCTC 32108</strain>
    </source>
</reference>
<dbReference type="SUPFAM" id="SSF47729">
    <property type="entry name" value="IHF-like DNA-binding proteins"/>
    <property type="match status" value="1"/>
</dbReference>
<dbReference type="InterPro" id="IPR010992">
    <property type="entry name" value="IHF-like_DNA-bd_dom_sf"/>
</dbReference>
<comment type="caution">
    <text evidence="6">The sequence shown here is derived from an EMBL/GenBank/DDBJ whole genome shotgun (WGS) entry which is preliminary data.</text>
</comment>
<organism evidence="6 7">
    <name type="scientific">Paraglaciecola aquimarina</name>
    <dbReference type="NCBI Taxonomy" id="1235557"/>
    <lineage>
        <taxon>Bacteria</taxon>
        <taxon>Pseudomonadati</taxon>
        <taxon>Pseudomonadota</taxon>
        <taxon>Gammaproteobacteria</taxon>
        <taxon>Alteromonadales</taxon>
        <taxon>Alteromonadaceae</taxon>
        <taxon>Paraglaciecola</taxon>
    </lineage>
</organism>
<dbReference type="SMART" id="SM00411">
    <property type="entry name" value="BHL"/>
    <property type="match status" value="1"/>
</dbReference>
<protein>
    <submittedName>
        <fullName evidence="6">HU family DNA-binding protein</fullName>
    </submittedName>
</protein>
<dbReference type="InterPro" id="IPR000119">
    <property type="entry name" value="Hist_DNA-bd"/>
</dbReference>
<comment type="similarity">
    <text evidence="2 5">Belongs to the bacterial histone-like protein family.</text>
</comment>
<evidence type="ECO:0000256" key="5">
    <source>
        <dbReference type="RuleBase" id="RU003939"/>
    </source>
</evidence>
<keyword evidence="3" id="KW-0226">DNA condensation</keyword>
<dbReference type="Proteomes" id="UP001247805">
    <property type="component" value="Unassembled WGS sequence"/>
</dbReference>
<comment type="function">
    <text evidence="1">Histone-like DNA-binding protein which is capable of wrapping DNA to stabilize it, and thus to prevent its denaturation under extreme environmental conditions.</text>
</comment>
<dbReference type="CDD" id="cd13831">
    <property type="entry name" value="HU"/>
    <property type="match status" value="1"/>
</dbReference>
<evidence type="ECO:0000256" key="2">
    <source>
        <dbReference type="ARBA" id="ARBA00010529"/>
    </source>
</evidence>
<dbReference type="PANTHER" id="PTHR33175:SF3">
    <property type="entry name" value="DNA-BINDING PROTEIN HU-BETA"/>
    <property type="match status" value="1"/>
</dbReference>
<dbReference type="PRINTS" id="PR01727">
    <property type="entry name" value="DNABINDINGHU"/>
</dbReference>
<evidence type="ECO:0000256" key="1">
    <source>
        <dbReference type="ARBA" id="ARBA00003819"/>
    </source>
</evidence>
<accession>A0ABU3SWK4</accession>
<name>A0ABU3SWK4_9ALTE</name>
<evidence type="ECO:0000313" key="7">
    <source>
        <dbReference type="Proteomes" id="UP001247805"/>
    </source>
</evidence>
<dbReference type="PANTHER" id="PTHR33175">
    <property type="entry name" value="DNA-BINDING PROTEIN HU"/>
    <property type="match status" value="1"/>
</dbReference>
<dbReference type="RefSeq" id="WP_316026007.1">
    <property type="nucleotide sequence ID" value="NZ_JAWDIO010000002.1"/>
</dbReference>
<keyword evidence="7" id="KW-1185">Reference proteome</keyword>